<dbReference type="Gene3D" id="3.10.20.370">
    <property type="match status" value="1"/>
</dbReference>
<evidence type="ECO:0000256" key="1">
    <source>
        <dbReference type="ARBA" id="ARBA00012493"/>
    </source>
</evidence>
<dbReference type="InterPro" id="IPR021109">
    <property type="entry name" value="Peptidase_aspartic_dom_sf"/>
</dbReference>
<comment type="caution">
    <text evidence="10">The sequence shown here is derived from an EMBL/GenBank/DDBJ whole genome shotgun (WGS) entry which is preliminary data.</text>
</comment>
<dbReference type="Pfam" id="PF00078">
    <property type="entry name" value="RVT_1"/>
    <property type="match status" value="1"/>
</dbReference>
<dbReference type="Gene3D" id="2.40.70.10">
    <property type="entry name" value="Acid Proteases"/>
    <property type="match status" value="1"/>
</dbReference>
<dbReference type="EC" id="2.7.7.49" evidence="1"/>
<keyword evidence="2" id="KW-0808">Transferase</keyword>
<evidence type="ECO:0000256" key="2">
    <source>
        <dbReference type="ARBA" id="ARBA00022679"/>
    </source>
</evidence>
<dbReference type="PROSITE" id="PS50878">
    <property type="entry name" value="RT_POL"/>
    <property type="match status" value="1"/>
</dbReference>
<organism evidence="10 11">
    <name type="scientific">Lolium multiflorum</name>
    <name type="common">Italian ryegrass</name>
    <name type="synonym">Lolium perenne subsp. multiflorum</name>
    <dbReference type="NCBI Taxonomy" id="4521"/>
    <lineage>
        <taxon>Eukaryota</taxon>
        <taxon>Viridiplantae</taxon>
        <taxon>Streptophyta</taxon>
        <taxon>Embryophyta</taxon>
        <taxon>Tracheophyta</taxon>
        <taxon>Spermatophyta</taxon>
        <taxon>Magnoliopsida</taxon>
        <taxon>Liliopsida</taxon>
        <taxon>Poales</taxon>
        <taxon>Poaceae</taxon>
        <taxon>BOP clade</taxon>
        <taxon>Pooideae</taxon>
        <taxon>Poodae</taxon>
        <taxon>Poeae</taxon>
        <taxon>Poeae Chloroplast Group 2 (Poeae type)</taxon>
        <taxon>Loliodinae</taxon>
        <taxon>Loliinae</taxon>
        <taxon>Lolium</taxon>
    </lineage>
</organism>
<accession>A0AAD8SCA0</accession>
<dbReference type="Gene3D" id="3.10.10.10">
    <property type="entry name" value="HIV Type 1 Reverse Transcriptase, subunit A, domain 1"/>
    <property type="match status" value="1"/>
</dbReference>
<dbReference type="GO" id="GO:0003964">
    <property type="term" value="F:RNA-directed DNA polymerase activity"/>
    <property type="evidence" value="ECO:0007669"/>
    <property type="project" value="UniProtKB-KW"/>
</dbReference>
<keyword evidence="8" id="KW-0175">Coiled coil</keyword>
<evidence type="ECO:0000256" key="7">
    <source>
        <dbReference type="ARBA" id="ARBA00022918"/>
    </source>
</evidence>
<evidence type="ECO:0000256" key="3">
    <source>
        <dbReference type="ARBA" id="ARBA00022695"/>
    </source>
</evidence>
<dbReference type="GO" id="GO:0004519">
    <property type="term" value="F:endonuclease activity"/>
    <property type="evidence" value="ECO:0007669"/>
    <property type="project" value="UniProtKB-KW"/>
</dbReference>
<dbReference type="PANTHER" id="PTHR24559:SF444">
    <property type="entry name" value="REVERSE TRANSCRIPTASE DOMAIN-CONTAINING PROTEIN"/>
    <property type="match status" value="1"/>
</dbReference>
<evidence type="ECO:0000256" key="6">
    <source>
        <dbReference type="ARBA" id="ARBA00022801"/>
    </source>
</evidence>
<dbReference type="Proteomes" id="UP001231189">
    <property type="component" value="Unassembled WGS sequence"/>
</dbReference>
<dbReference type="EMBL" id="JAUUTY010000004">
    <property type="protein sequence ID" value="KAK1649074.1"/>
    <property type="molecule type" value="Genomic_DNA"/>
</dbReference>
<feature type="domain" description="Reverse transcriptase" evidence="9">
    <location>
        <begin position="652"/>
        <end position="847"/>
    </location>
</feature>
<reference evidence="10" key="1">
    <citation type="submission" date="2023-07" db="EMBL/GenBank/DDBJ databases">
        <title>A chromosome-level genome assembly of Lolium multiflorum.</title>
        <authorList>
            <person name="Chen Y."/>
            <person name="Copetti D."/>
            <person name="Kolliker R."/>
            <person name="Studer B."/>
        </authorList>
    </citation>
    <scope>NUCLEOTIDE SEQUENCE</scope>
    <source>
        <strain evidence="10">02402/16</strain>
        <tissue evidence="10">Leaf</tissue>
    </source>
</reference>
<evidence type="ECO:0000313" key="11">
    <source>
        <dbReference type="Proteomes" id="UP001231189"/>
    </source>
</evidence>
<dbReference type="PANTHER" id="PTHR24559">
    <property type="entry name" value="TRANSPOSON TY3-I GAG-POL POLYPROTEIN"/>
    <property type="match status" value="1"/>
</dbReference>
<keyword evidence="4" id="KW-0540">Nuclease</keyword>
<evidence type="ECO:0000313" key="10">
    <source>
        <dbReference type="EMBL" id="KAK1649074.1"/>
    </source>
</evidence>
<evidence type="ECO:0000256" key="5">
    <source>
        <dbReference type="ARBA" id="ARBA00022759"/>
    </source>
</evidence>
<keyword evidence="11" id="KW-1185">Reference proteome</keyword>
<keyword evidence="7" id="KW-0695">RNA-directed DNA polymerase</keyword>
<proteinExistence type="predicted"/>
<dbReference type="InterPro" id="IPR053134">
    <property type="entry name" value="RNA-dir_DNA_polymerase"/>
</dbReference>
<dbReference type="AlphaFoldDB" id="A0AAD8SCA0"/>
<dbReference type="InterPro" id="IPR043502">
    <property type="entry name" value="DNA/RNA_pol_sf"/>
</dbReference>
<keyword evidence="5" id="KW-0255">Endonuclease</keyword>
<evidence type="ECO:0000256" key="4">
    <source>
        <dbReference type="ARBA" id="ARBA00022722"/>
    </source>
</evidence>
<name>A0AAD8SCA0_LOLMU</name>
<feature type="coiled-coil region" evidence="8">
    <location>
        <begin position="887"/>
        <end position="914"/>
    </location>
</feature>
<evidence type="ECO:0000259" key="9">
    <source>
        <dbReference type="PROSITE" id="PS50878"/>
    </source>
</evidence>
<dbReference type="Pfam" id="PF17917">
    <property type="entry name" value="RT_RNaseH"/>
    <property type="match status" value="1"/>
</dbReference>
<keyword evidence="3" id="KW-0548">Nucleotidyltransferase</keyword>
<dbReference type="InterPro" id="IPR041373">
    <property type="entry name" value="RT_RNaseH"/>
</dbReference>
<dbReference type="CDD" id="cd01647">
    <property type="entry name" value="RT_LTR"/>
    <property type="match status" value="1"/>
</dbReference>
<evidence type="ECO:0000256" key="8">
    <source>
        <dbReference type="SAM" id="Coils"/>
    </source>
</evidence>
<dbReference type="GO" id="GO:0016787">
    <property type="term" value="F:hydrolase activity"/>
    <property type="evidence" value="ECO:0007669"/>
    <property type="project" value="UniProtKB-KW"/>
</dbReference>
<keyword evidence="6" id="KW-0378">Hydrolase</keyword>
<sequence>MKLNPAKCTFGVPSGQLLGYLVSQRGIEANPEKISAIEKMELPQCLKDVQKFTGCLASLSRFVSRLGRRHCPCTMEPMLLYIAATNRVVSVVLVVERKEAGKEQPVQRPVYYLSEVLSQSKQNYPHYQKVTYGVYMAAKKLKHYFQEHPIKVVATAPLAEIIGSKDANGRVAKWALELAAHSIQYEPRTAIKSQKIKRKELSGGQESAGKFPPEEIDAIAIIIELDIISITIVIISTIYTAISTAASRHRSFASHFEFPRKNFDKYHEPYKDKVDSPKGKCIEIKTVDHVLPEAYIEKTPFPAKMKEYSVITSVVNKSAKKPIEPEEQIKVEPAVAIVKDLVTENVEDGHIIFCEDASNIVSHPNKSMKASVPVLSVRIGDHCYYGLCDIGASISAIPYELYTEIMHEIGSCELEDIDVIIRLANRETISPIGIVRDVEVLCDCKKEKIVTKFVGESYEFNFSKFAKTPYKADLPNEDFRVEQCASIALAPSNPLQQHLENSESEVFREERDELDEIFLRQPILKHDLPVEDLGVTPPPKEDPVFDLKPLPDNLKYAYIDEKKTYPVIISAKLSDIEEERLLEILKKHRGAIGYTLDDLKGISPAICQHAINIEDGAKPVVEHQHRLIPKMKDVVRNEVLLLEAGIIYPIADSRWVSPVHCVPKKGGITVVPNDNDELIPQRVVVGYRMCIDFRKVNKVTKKDHYPLPFIDQMLERFSKNTHFCFLDGYSGFSQIAVKAKDQEKTTFTCPYGTYAYRHMPFGLCNAPATFQRCMSAIFHGFCEKIVEVFMDDFSVYGNSFDNCLRNLDKVLQRCEETNLVLNWEKCHFMVNEGIVLGHKISERGIEVDRAKVEAIEKMPYPRDVKGTLPPALSLDSFPCVEEAIRVADEFCDQYHALRREVEILQEENQRLRRMLEYYSIPITRPPPPHSDNNESLRVLVQNCQTEKLKLKEILKKREKNPPSPPKE</sequence>
<gene>
    <name evidence="10" type="ORF">QYE76_066879</name>
</gene>
<dbReference type="Gene3D" id="3.30.70.270">
    <property type="match status" value="1"/>
</dbReference>
<protein>
    <recommendedName>
        <fullName evidence="1">RNA-directed DNA polymerase</fullName>
        <ecNumber evidence="1">2.7.7.49</ecNumber>
    </recommendedName>
</protein>
<dbReference type="InterPro" id="IPR000477">
    <property type="entry name" value="RT_dom"/>
</dbReference>
<dbReference type="InterPro" id="IPR043128">
    <property type="entry name" value="Rev_trsase/Diguanyl_cyclase"/>
</dbReference>
<dbReference type="SUPFAM" id="SSF56672">
    <property type="entry name" value="DNA/RNA polymerases"/>
    <property type="match status" value="2"/>
</dbReference>